<dbReference type="AlphaFoldDB" id="A0A9W9R500"/>
<dbReference type="EMBL" id="JAPZBQ010000001">
    <property type="protein sequence ID" value="KAJ5352980.1"/>
    <property type="molecule type" value="Genomic_DNA"/>
</dbReference>
<name>A0A9W9R500_PENBR</name>
<evidence type="ECO:0000313" key="2">
    <source>
        <dbReference type="Proteomes" id="UP001147695"/>
    </source>
</evidence>
<dbReference type="Proteomes" id="UP001147695">
    <property type="component" value="Unassembled WGS sequence"/>
</dbReference>
<accession>A0A9W9R500</accession>
<proteinExistence type="predicted"/>
<evidence type="ECO:0000313" key="1">
    <source>
        <dbReference type="EMBL" id="KAJ5352980.1"/>
    </source>
</evidence>
<comment type="caution">
    <text evidence="1">The sequence shown here is derived from an EMBL/GenBank/DDBJ whole genome shotgun (WGS) entry which is preliminary data.</text>
</comment>
<organism evidence="1 2">
    <name type="scientific">Penicillium brevicompactum</name>
    <dbReference type="NCBI Taxonomy" id="5074"/>
    <lineage>
        <taxon>Eukaryota</taxon>
        <taxon>Fungi</taxon>
        <taxon>Dikarya</taxon>
        <taxon>Ascomycota</taxon>
        <taxon>Pezizomycotina</taxon>
        <taxon>Eurotiomycetes</taxon>
        <taxon>Eurotiomycetidae</taxon>
        <taxon>Eurotiales</taxon>
        <taxon>Aspergillaceae</taxon>
        <taxon>Penicillium</taxon>
    </lineage>
</organism>
<protein>
    <submittedName>
        <fullName evidence="1">Uncharacterized protein</fullName>
    </submittedName>
</protein>
<sequence>MFGIVNGDLKDGPCTGLQQSTDAPGQVSASQPNYSKVIIAKQRQFSKIKLQTQKHTQFISQVRLIATHLRKPSIMITMRTLFWENGLPVFESYEDSPSLQWVNVFMNMTEEILTDLELMDVIIERIQKVNIIMTNKPKQLEMKLVVSFPLLNPSDSFKDRLAYVIALANYYRYGIIDGRISIDRDDLFWTGPHPLDPLEEPLKA</sequence>
<gene>
    <name evidence="1" type="ORF">N7452_001954</name>
</gene>
<reference evidence="1" key="1">
    <citation type="submission" date="2022-12" db="EMBL/GenBank/DDBJ databases">
        <authorList>
            <person name="Petersen C."/>
        </authorList>
    </citation>
    <scope>NUCLEOTIDE SEQUENCE</scope>
    <source>
        <strain evidence="1">IBT 35673</strain>
    </source>
</reference>
<reference evidence="1" key="2">
    <citation type="journal article" date="2023" name="IMA Fungus">
        <title>Comparative genomic study of the Penicillium genus elucidates a diverse pangenome and 15 lateral gene transfer events.</title>
        <authorList>
            <person name="Petersen C."/>
            <person name="Sorensen T."/>
            <person name="Nielsen M.R."/>
            <person name="Sondergaard T.E."/>
            <person name="Sorensen J.L."/>
            <person name="Fitzpatrick D.A."/>
            <person name="Frisvad J.C."/>
            <person name="Nielsen K.L."/>
        </authorList>
    </citation>
    <scope>NUCLEOTIDE SEQUENCE</scope>
    <source>
        <strain evidence="1">IBT 35673</strain>
    </source>
</reference>